<keyword evidence="1" id="KW-0812">Transmembrane</keyword>
<proteinExistence type="predicted"/>
<dbReference type="RefSeq" id="XP_065662452.1">
    <property type="nucleotide sequence ID" value="XM_065806380.1"/>
</dbReference>
<feature type="signal peptide" evidence="2">
    <location>
        <begin position="1"/>
        <end position="19"/>
    </location>
</feature>
<evidence type="ECO:0000256" key="1">
    <source>
        <dbReference type="SAM" id="Phobius"/>
    </source>
</evidence>
<keyword evidence="1" id="KW-1133">Transmembrane helix</keyword>
<evidence type="ECO:0000256" key="2">
    <source>
        <dbReference type="SAM" id="SignalP"/>
    </source>
</evidence>
<feature type="transmembrane region" description="Helical" evidence="1">
    <location>
        <begin position="126"/>
        <end position="144"/>
    </location>
</feature>
<sequence length="185" mass="20893">MAVTFGIIIIAYFVQLTLPLPIESQIECVNKDEFKTLDGSYLHCKLSCPCQNDDQKEVHISYVGCQKCCCGNIDCKRIEKALQENNKTLEYTLQENQNLTDNNANLKKISEEKAIALYESNKKNKVFAFIIAILVLFIAAIIIINRWNNVRSISPSNVTTDSQGLIDSKEISVEKLTSSKHEIFV</sequence>
<feature type="chain" id="PRO_5046844248" evidence="2">
    <location>
        <begin position="20"/>
        <end position="185"/>
    </location>
</feature>
<reference evidence="4" key="1">
    <citation type="submission" date="2025-08" db="UniProtKB">
        <authorList>
            <consortium name="RefSeq"/>
        </authorList>
    </citation>
    <scope>IDENTIFICATION</scope>
</reference>
<gene>
    <name evidence="4" type="primary">LOC136084988</name>
</gene>
<accession>A0ABM4CKZ2</accession>
<organism evidence="3 4">
    <name type="scientific">Hydra vulgaris</name>
    <name type="common">Hydra</name>
    <name type="synonym">Hydra attenuata</name>
    <dbReference type="NCBI Taxonomy" id="6087"/>
    <lineage>
        <taxon>Eukaryota</taxon>
        <taxon>Metazoa</taxon>
        <taxon>Cnidaria</taxon>
        <taxon>Hydrozoa</taxon>
        <taxon>Hydroidolina</taxon>
        <taxon>Anthoathecata</taxon>
        <taxon>Aplanulata</taxon>
        <taxon>Hydridae</taxon>
        <taxon>Hydra</taxon>
    </lineage>
</organism>
<dbReference type="GeneID" id="136084988"/>
<evidence type="ECO:0000313" key="3">
    <source>
        <dbReference type="Proteomes" id="UP001652625"/>
    </source>
</evidence>
<protein>
    <submittedName>
        <fullName evidence="4">Uncharacterized protein LOC136084988</fullName>
    </submittedName>
</protein>
<dbReference type="Proteomes" id="UP001652625">
    <property type="component" value="Chromosome 09"/>
</dbReference>
<keyword evidence="1" id="KW-0472">Membrane</keyword>
<name>A0ABM4CKZ2_HYDVU</name>
<keyword evidence="3" id="KW-1185">Reference proteome</keyword>
<evidence type="ECO:0000313" key="4">
    <source>
        <dbReference type="RefSeq" id="XP_065662452.1"/>
    </source>
</evidence>
<keyword evidence="2" id="KW-0732">Signal</keyword>